<gene>
    <name evidence="1" type="ORF">CR513_10066</name>
</gene>
<proteinExistence type="predicted"/>
<dbReference type="EMBL" id="QJKJ01001762">
    <property type="protein sequence ID" value="RDY06027.1"/>
    <property type="molecule type" value="Genomic_DNA"/>
</dbReference>
<sequence length="81" mass="9351">MVLQEKTPPQEFKGISCALFHNEAVGGLTLFATNSFQHLGRYEAHVLREVLSGIQNHDHQEENLWDKETFWRDSTRVLGKI</sequence>
<evidence type="ECO:0000313" key="2">
    <source>
        <dbReference type="Proteomes" id="UP000257109"/>
    </source>
</evidence>
<name>A0A371HTD1_MUCPR</name>
<accession>A0A371HTD1</accession>
<organism evidence="1 2">
    <name type="scientific">Mucuna pruriens</name>
    <name type="common">Velvet bean</name>
    <name type="synonym">Dolichos pruriens</name>
    <dbReference type="NCBI Taxonomy" id="157652"/>
    <lineage>
        <taxon>Eukaryota</taxon>
        <taxon>Viridiplantae</taxon>
        <taxon>Streptophyta</taxon>
        <taxon>Embryophyta</taxon>
        <taxon>Tracheophyta</taxon>
        <taxon>Spermatophyta</taxon>
        <taxon>Magnoliopsida</taxon>
        <taxon>eudicotyledons</taxon>
        <taxon>Gunneridae</taxon>
        <taxon>Pentapetalae</taxon>
        <taxon>rosids</taxon>
        <taxon>fabids</taxon>
        <taxon>Fabales</taxon>
        <taxon>Fabaceae</taxon>
        <taxon>Papilionoideae</taxon>
        <taxon>50 kb inversion clade</taxon>
        <taxon>NPAAA clade</taxon>
        <taxon>indigoferoid/millettioid clade</taxon>
        <taxon>Phaseoleae</taxon>
        <taxon>Mucuna</taxon>
    </lineage>
</organism>
<protein>
    <submittedName>
        <fullName evidence="1">Uncharacterized protein</fullName>
    </submittedName>
</protein>
<keyword evidence="2" id="KW-1185">Reference proteome</keyword>
<dbReference type="AlphaFoldDB" id="A0A371HTD1"/>
<dbReference type="Proteomes" id="UP000257109">
    <property type="component" value="Unassembled WGS sequence"/>
</dbReference>
<evidence type="ECO:0000313" key="1">
    <source>
        <dbReference type="EMBL" id="RDY06027.1"/>
    </source>
</evidence>
<reference evidence="1" key="1">
    <citation type="submission" date="2018-05" db="EMBL/GenBank/DDBJ databases">
        <title>Draft genome of Mucuna pruriens seed.</title>
        <authorList>
            <person name="Nnadi N.E."/>
            <person name="Vos R."/>
            <person name="Hasami M.H."/>
            <person name="Devisetty U.K."/>
            <person name="Aguiy J.C."/>
        </authorList>
    </citation>
    <scope>NUCLEOTIDE SEQUENCE [LARGE SCALE GENOMIC DNA]</scope>
    <source>
        <strain evidence="1">JCA_2017</strain>
    </source>
</reference>
<comment type="caution">
    <text evidence="1">The sequence shown here is derived from an EMBL/GenBank/DDBJ whole genome shotgun (WGS) entry which is preliminary data.</text>
</comment>
<feature type="non-terminal residue" evidence="1">
    <location>
        <position position="1"/>
    </location>
</feature>